<dbReference type="InterPro" id="IPR017429">
    <property type="entry name" value="Suppressor_of_fused_bac"/>
</dbReference>
<organism evidence="2 3">
    <name type="scientific">Burkholderia cepacia</name>
    <name type="common">Pseudomonas cepacia</name>
    <dbReference type="NCBI Taxonomy" id="292"/>
    <lineage>
        <taxon>Bacteria</taxon>
        <taxon>Pseudomonadati</taxon>
        <taxon>Pseudomonadota</taxon>
        <taxon>Betaproteobacteria</taxon>
        <taxon>Burkholderiales</taxon>
        <taxon>Burkholderiaceae</taxon>
        <taxon>Burkholderia</taxon>
        <taxon>Burkholderia cepacia complex</taxon>
    </lineage>
</organism>
<dbReference type="InterPro" id="IPR037181">
    <property type="entry name" value="SUFU_N"/>
</dbReference>
<keyword evidence="2" id="KW-0032">Aminotransferase</keyword>
<name>A0A0J5W3L9_BURCE</name>
<evidence type="ECO:0000313" key="2">
    <source>
        <dbReference type="EMBL" id="KML45352.1"/>
    </source>
</evidence>
<comment type="caution">
    <text evidence="2">The sequence shown here is derived from an EMBL/GenBank/DDBJ whole genome shotgun (WGS) entry which is preliminary data.</text>
</comment>
<dbReference type="Proteomes" id="UP000036338">
    <property type="component" value="Unassembled WGS sequence"/>
</dbReference>
<evidence type="ECO:0000259" key="1">
    <source>
        <dbReference type="Pfam" id="PF05076"/>
    </source>
</evidence>
<proteinExistence type="predicted"/>
<dbReference type="AlphaFoldDB" id="A0A0J5W3L9"/>
<dbReference type="PANTHER" id="PTHR10928">
    <property type="entry name" value="SUPPRESSOR OF FUSED"/>
    <property type="match status" value="1"/>
</dbReference>
<dbReference type="EMBL" id="LDWR01000088">
    <property type="protein sequence ID" value="KML45352.1"/>
    <property type="molecule type" value="Genomic_DNA"/>
</dbReference>
<feature type="domain" description="Suppressor of fused-like" evidence="1">
    <location>
        <begin position="49"/>
        <end position="212"/>
    </location>
</feature>
<dbReference type="PIRSF" id="PIRSF038192">
    <property type="entry name" value="Txn_reg_BtrU_prd"/>
    <property type="match status" value="1"/>
</dbReference>
<protein>
    <submittedName>
        <fullName evidence="2">Aminotransferase</fullName>
    </submittedName>
</protein>
<accession>A0A0J5W3L9</accession>
<evidence type="ECO:0000313" key="3">
    <source>
        <dbReference type="Proteomes" id="UP000036338"/>
    </source>
</evidence>
<reference evidence="2 3" key="1">
    <citation type="submission" date="2015-05" db="EMBL/GenBank/DDBJ databases">
        <title>Draft genome of Burkholderia cepacia LK29.</title>
        <authorList>
            <person name="Chan X.Y."/>
        </authorList>
    </citation>
    <scope>NUCLEOTIDE SEQUENCE [LARGE SCALE GENOMIC DNA]</scope>
    <source>
        <strain evidence="2 3">LK29</strain>
    </source>
</reference>
<dbReference type="GO" id="GO:0008483">
    <property type="term" value="F:transaminase activity"/>
    <property type="evidence" value="ECO:0007669"/>
    <property type="project" value="UniProtKB-KW"/>
</dbReference>
<dbReference type="RefSeq" id="WP_048251669.1">
    <property type="nucleotide sequence ID" value="NZ_LDWR01000088.1"/>
</dbReference>
<dbReference type="GO" id="GO:0005737">
    <property type="term" value="C:cytoplasm"/>
    <property type="evidence" value="ECO:0007669"/>
    <property type="project" value="TreeGrafter"/>
</dbReference>
<dbReference type="InterPro" id="IPR007768">
    <property type="entry name" value="Suppressor_of_fused"/>
</dbReference>
<dbReference type="PANTHER" id="PTHR10928:SF2">
    <property type="entry name" value="SUPPRESSOR OF FUSED HOMOLOG"/>
    <property type="match status" value="1"/>
</dbReference>
<dbReference type="InterPro" id="IPR020941">
    <property type="entry name" value="SUFU-like_domain"/>
</dbReference>
<sequence length="362" mass="39746">MTDATHDTQGGADDDGAPGWEAIDGALARLYPGQEPKHYGTLIKWRLGGPDPLDGISVWKRAEPVPHWHFVTYGLSELYAKESDDPAVSGFGFELTIRVACDAGDEAPPRWAFSFLQNLARYVFQSGNAFDDGHWMTANGPIALDTDTALCSMGFAFDPELPAIDTPHGRLAFLQIVGLTLDEERAAKRWRTRALLDTLLPHLPLWVTDLVRASLLERADVRAQVDAGTQRDGSASGYLFTDVLGWETRKRLLRAPVVEITVGARQVDELVMLLPLRLPFDRPFRLVGHDGAVRFVRGDANGVTDEDGTLTLQLTDATVHALARTLQPRAGEYAVDGLDGVRWRVEKTVIRDAQGNAVQTIG</sequence>
<keyword evidence="2" id="KW-0808">Transferase</keyword>
<dbReference type="PATRIC" id="fig|292.27.peg.8432"/>
<dbReference type="SUPFAM" id="SSF103359">
    <property type="entry name" value="Suppressor of Fused, N-terminal domain"/>
    <property type="match status" value="1"/>
</dbReference>
<gene>
    <name evidence="2" type="ORF">VL15_36530</name>
</gene>
<dbReference type="Pfam" id="PF05076">
    <property type="entry name" value="SUFU"/>
    <property type="match status" value="1"/>
</dbReference>